<dbReference type="Gene3D" id="3.30.30.170">
    <property type="match status" value="1"/>
</dbReference>
<dbReference type="Proteomes" id="UP000734854">
    <property type="component" value="Unassembled WGS sequence"/>
</dbReference>
<dbReference type="InterPro" id="IPR002735">
    <property type="entry name" value="Transl_init_fac_IF2/IF5_dom"/>
</dbReference>
<dbReference type="GO" id="GO:0001731">
    <property type="term" value="P:formation of translation preinitiation complex"/>
    <property type="evidence" value="ECO:0007669"/>
    <property type="project" value="TreeGrafter"/>
</dbReference>
<dbReference type="Pfam" id="PF01873">
    <property type="entry name" value="eIF-5_eIF-2B"/>
    <property type="match status" value="1"/>
</dbReference>
<feature type="domain" description="Translation initiation factor IF2/IF5" evidence="5">
    <location>
        <begin position="10"/>
        <end position="90"/>
    </location>
</feature>
<evidence type="ECO:0000313" key="7">
    <source>
        <dbReference type="Proteomes" id="UP000734854"/>
    </source>
</evidence>
<dbReference type="EMBL" id="JACMSC010000021">
    <property type="protein sequence ID" value="KAG6469931.1"/>
    <property type="molecule type" value="Genomic_DNA"/>
</dbReference>
<dbReference type="InterPro" id="IPR045196">
    <property type="entry name" value="IF2/IF5"/>
</dbReference>
<evidence type="ECO:0000256" key="4">
    <source>
        <dbReference type="SAM" id="SignalP"/>
    </source>
</evidence>
<dbReference type="SUPFAM" id="SSF75689">
    <property type="entry name" value="Zinc-binding domain of translation initiation factor 2 beta"/>
    <property type="match status" value="1"/>
</dbReference>
<evidence type="ECO:0000256" key="2">
    <source>
        <dbReference type="ARBA" id="ARBA00022540"/>
    </source>
</evidence>
<evidence type="ECO:0000256" key="3">
    <source>
        <dbReference type="ARBA" id="ARBA00022917"/>
    </source>
</evidence>
<organism evidence="6 7">
    <name type="scientific">Zingiber officinale</name>
    <name type="common">Ginger</name>
    <name type="synonym">Amomum zingiber</name>
    <dbReference type="NCBI Taxonomy" id="94328"/>
    <lineage>
        <taxon>Eukaryota</taxon>
        <taxon>Viridiplantae</taxon>
        <taxon>Streptophyta</taxon>
        <taxon>Embryophyta</taxon>
        <taxon>Tracheophyta</taxon>
        <taxon>Spermatophyta</taxon>
        <taxon>Magnoliopsida</taxon>
        <taxon>Liliopsida</taxon>
        <taxon>Zingiberales</taxon>
        <taxon>Zingiberaceae</taxon>
        <taxon>Zingiber</taxon>
    </lineage>
</organism>
<evidence type="ECO:0000259" key="5">
    <source>
        <dbReference type="SMART" id="SM00653"/>
    </source>
</evidence>
<feature type="chain" id="PRO_5035159676" description="Translation initiation factor IF2/IF5 domain-containing protein" evidence="4">
    <location>
        <begin position="25"/>
        <end position="111"/>
    </location>
</feature>
<gene>
    <name evidence="6" type="ORF">ZIOFF_070866</name>
</gene>
<comment type="similarity">
    <text evidence="1">Belongs to the eIF-2-beta/eIF-5 family.</text>
</comment>
<dbReference type="SMART" id="SM00653">
    <property type="entry name" value="eIF2B_5"/>
    <property type="match status" value="1"/>
</dbReference>
<dbReference type="InterPro" id="IPR016190">
    <property type="entry name" value="Transl_init_fac_IF2/IF5_Zn-bd"/>
</dbReference>
<name>A0A8J5BDR9_ZINOF</name>
<comment type="caution">
    <text evidence="6">The sequence shown here is derived from an EMBL/GenBank/DDBJ whole genome shotgun (WGS) entry which is preliminary data.</text>
</comment>
<dbReference type="GO" id="GO:0003743">
    <property type="term" value="F:translation initiation factor activity"/>
    <property type="evidence" value="ECO:0007669"/>
    <property type="project" value="UniProtKB-KW"/>
</dbReference>
<keyword evidence="2" id="KW-0396">Initiation factor</keyword>
<keyword evidence="3" id="KW-0648">Protein biosynthesis</keyword>
<dbReference type="GO" id="GO:0003729">
    <property type="term" value="F:mRNA binding"/>
    <property type="evidence" value="ECO:0007669"/>
    <property type="project" value="TreeGrafter"/>
</dbReference>
<dbReference type="PANTHER" id="PTHR23001">
    <property type="entry name" value="EUKARYOTIC TRANSLATION INITIATION FACTOR"/>
    <property type="match status" value="1"/>
</dbReference>
<keyword evidence="4" id="KW-0732">Signal</keyword>
<keyword evidence="7" id="KW-1185">Reference proteome</keyword>
<dbReference type="PANTHER" id="PTHR23001:SF3">
    <property type="entry name" value="EUKARYOTIC TRANSLATION INITIATION FACTOR 2 SUBUNIT 2"/>
    <property type="match status" value="1"/>
</dbReference>
<dbReference type="AlphaFoldDB" id="A0A8J5BDR9"/>
<dbReference type="GO" id="GO:0031369">
    <property type="term" value="F:translation initiation factor binding"/>
    <property type="evidence" value="ECO:0007669"/>
    <property type="project" value="TreeGrafter"/>
</dbReference>
<feature type="signal peptide" evidence="4">
    <location>
        <begin position="1"/>
        <end position="24"/>
    </location>
</feature>
<proteinExistence type="inferred from homology"/>
<accession>A0A8J5BDR9</accession>
<dbReference type="GO" id="GO:0005850">
    <property type="term" value="C:eukaryotic translation initiation factor 2 complex"/>
    <property type="evidence" value="ECO:0007669"/>
    <property type="project" value="TreeGrafter"/>
</dbReference>
<evidence type="ECO:0000313" key="6">
    <source>
        <dbReference type="EMBL" id="KAG6469931.1"/>
    </source>
</evidence>
<reference evidence="6 7" key="1">
    <citation type="submission" date="2020-08" db="EMBL/GenBank/DDBJ databases">
        <title>Plant Genome Project.</title>
        <authorList>
            <person name="Zhang R.-G."/>
        </authorList>
    </citation>
    <scope>NUCLEOTIDE SEQUENCE [LARGE SCALE GENOMIC DNA]</scope>
    <source>
        <tissue evidence="6">Rhizome</tissue>
    </source>
</reference>
<sequence>MNLNSLYLHLFLLVLKIIKYFLDSENIGETIIAILCLNHISMGQIDYCVFAVVPIYADEYVICNGCKSPDTILSKENRLFFLRCEQCGSSRSVAPIKAGFVARVGRRKAGT</sequence>
<evidence type="ECO:0000256" key="1">
    <source>
        <dbReference type="ARBA" id="ARBA00010397"/>
    </source>
</evidence>
<protein>
    <recommendedName>
        <fullName evidence="5">Translation initiation factor IF2/IF5 domain-containing protein</fullName>
    </recommendedName>
</protein>